<dbReference type="Proteomes" id="UP000198853">
    <property type="component" value="Unassembled WGS sequence"/>
</dbReference>
<dbReference type="Pfam" id="PF01381">
    <property type="entry name" value="HTH_3"/>
    <property type="match status" value="1"/>
</dbReference>
<evidence type="ECO:0000313" key="3">
    <source>
        <dbReference type="Proteomes" id="UP000198853"/>
    </source>
</evidence>
<proteinExistence type="predicted"/>
<dbReference type="CDD" id="cd00093">
    <property type="entry name" value="HTH_XRE"/>
    <property type="match status" value="1"/>
</dbReference>
<protein>
    <submittedName>
        <fullName evidence="2">Helix-turn-helix</fullName>
    </submittedName>
</protein>
<evidence type="ECO:0000313" key="2">
    <source>
        <dbReference type="EMBL" id="SDI53450.1"/>
    </source>
</evidence>
<evidence type="ECO:0000259" key="1">
    <source>
        <dbReference type="PROSITE" id="PS50943"/>
    </source>
</evidence>
<sequence>MIKDFRLALKMTREELADLAELDLETLQAFEERGFPGETEVYSIFLLAKALRVSVDTLVYFNDKYAR</sequence>
<dbReference type="Gene3D" id="1.10.260.40">
    <property type="entry name" value="lambda repressor-like DNA-binding domains"/>
    <property type="match status" value="1"/>
</dbReference>
<name>A0A1G8LDX4_9BACI</name>
<accession>A0A1G8LDX4</accession>
<reference evidence="2 3" key="1">
    <citation type="submission" date="2016-10" db="EMBL/GenBank/DDBJ databases">
        <authorList>
            <person name="de Groot N.N."/>
        </authorList>
    </citation>
    <scope>NUCLEOTIDE SEQUENCE [LARGE SCALE GENOMIC DNA]</scope>
    <source>
        <strain evidence="2 3">DSM 21771</strain>
    </source>
</reference>
<dbReference type="InterPro" id="IPR010982">
    <property type="entry name" value="Lambda_DNA-bd_dom_sf"/>
</dbReference>
<dbReference type="PROSITE" id="PS50943">
    <property type="entry name" value="HTH_CROC1"/>
    <property type="match status" value="1"/>
</dbReference>
<dbReference type="SMART" id="SM00530">
    <property type="entry name" value="HTH_XRE"/>
    <property type="match status" value="1"/>
</dbReference>
<dbReference type="AlphaFoldDB" id="A0A1G8LDX4"/>
<gene>
    <name evidence="2" type="ORF">SAMN04488123_10325</name>
</gene>
<keyword evidence="3" id="KW-1185">Reference proteome</keyword>
<dbReference type="GO" id="GO:0003677">
    <property type="term" value="F:DNA binding"/>
    <property type="evidence" value="ECO:0007669"/>
    <property type="project" value="InterPro"/>
</dbReference>
<dbReference type="InterPro" id="IPR001387">
    <property type="entry name" value="Cro/C1-type_HTH"/>
</dbReference>
<dbReference type="SUPFAM" id="SSF47413">
    <property type="entry name" value="lambda repressor-like DNA-binding domains"/>
    <property type="match status" value="1"/>
</dbReference>
<organism evidence="2 3">
    <name type="scientific">Natribacillus halophilus</name>
    <dbReference type="NCBI Taxonomy" id="549003"/>
    <lineage>
        <taxon>Bacteria</taxon>
        <taxon>Bacillati</taxon>
        <taxon>Bacillota</taxon>
        <taxon>Bacilli</taxon>
        <taxon>Bacillales</taxon>
        <taxon>Bacillaceae</taxon>
        <taxon>Natribacillus</taxon>
    </lineage>
</organism>
<feature type="domain" description="HTH cro/C1-type" evidence="1">
    <location>
        <begin position="2"/>
        <end position="58"/>
    </location>
</feature>
<dbReference type="RefSeq" id="WP_090396455.1">
    <property type="nucleotide sequence ID" value="NZ_FNEN01000003.1"/>
</dbReference>
<dbReference type="EMBL" id="FNEN01000003">
    <property type="protein sequence ID" value="SDI53450.1"/>
    <property type="molecule type" value="Genomic_DNA"/>
</dbReference>